<organism evidence="2 3">
    <name type="scientific">Pseudonocardia cypriaca</name>
    <dbReference type="NCBI Taxonomy" id="882449"/>
    <lineage>
        <taxon>Bacteria</taxon>
        <taxon>Bacillati</taxon>
        <taxon>Actinomycetota</taxon>
        <taxon>Actinomycetes</taxon>
        <taxon>Pseudonocardiales</taxon>
        <taxon>Pseudonocardiaceae</taxon>
        <taxon>Pseudonocardia</taxon>
    </lineage>
</organism>
<comment type="caution">
    <text evidence="2">The sequence shown here is derived from an EMBL/GenBank/DDBJ whole genome shotgun (WGS) entry which is preliminary data.</text>
</comment>
<dbReference type="EMBL" id="VFPH01000001">
    <property type="protein sequence ID" value="TQM44997.1"/>
    <property type="molecule type" value="Genomic_DNA"/>
</dbReference>
<feature type="signal peptide" evidence="1">
    <location>
        <begin position="1"/>
        <end position="25"/>
    </location>
</feature>
<keyword evidence="3" id="KW-1185">Reference proteome</keyword>
<feature type="chain" id="PRO_5021858804" evidence="1">
    <location>
        <begin position="26"/>
        <end position="238"/>
    </location>
</feature>
<protein>
    <submittedName>
        <fullName evidence="2">Uncharacterized protein</fullName>
    </submittedName>
</protein>
<name>A0A543GFZ8_9PSEU</name>
<sequence>MFALVIALITVVTVCSAGTAAPAQAAEQPTYDQYSRMLARSAGQYWSGGKVAGQWAWNPQGSGESRISWGDPAKWPPSYAERFVRGGDWLLLDGWSDNGTYYRLRVNREEIGDGNCRNLRALPSDGGRQHYVQWTIPAKSYCLKAWGTITEESSGKVIDFGHTQIWSPPAPCSNPYHSGKTCVKQWESWWDNKGAPGTPIVRRLERDQFIAQDIGMAFTIQRYFPSSWRADLRDFWTW</sequence>
<dbReference type="OrthoDB" id="3515484at2"/>
<evidence type="ECO:0000313" key="3">
    <source>
        <dbReference type="Proteomes" id="UP000319818"/>
    </source>
</evidence>
<dbReference type="RefSeq" id="WP_142100267.1">
    <property type="nucleotide sequence ID" value="NZ_VFPH01000001.1"/>
</dbReference>
<reference evidence="2 3" key="1">
    <citation type="submission" date="2019-06" db="EMBL/GenBank/DDBJ databases">
        <title>Sequencing the genomes of 1000 actinobacteria strains.</title>
        <authorList>
            <person name="Klenk H.-P."/>
        </authorList>
    </citation>
    <scope>NUCLEOTIDE SEQUENCE [LARGE SCALE GENOMIC DNA]</scope>
    <source>
        <strain evidence="2 3">DSM 45511</strain>
    </source>
</reference>
<keyword evidence="1" id="KW-0732">Signal</keyword>
<dbReference type="Proteomes" id="UP000319818">
    <property type="component" value="Unassembled WGS sequence"/>
</dbReference>
<evidence type="ECO:0000313" key="2">
    <source>
        <dbReference type="EMBL" id="TQM44997.1"/>
    </source>
</evidence>
<accession>A0A543GFZ8</accession>
<gene>
    <name evidence="2" type="ORF">FB388_2388</name>
</gene>
<evidence type="ECO:0000256" key="1">
    <source>
        <dbReference type="SAM" id="SignalP"/>
    </source>
</evidence>
<dbReference type="AlphaFoldDB" id="A0A543GFZ8"/>
<proteinExistence type="predicted"/>